<feature type="region of interest" description="Disordered" evidence="1">
    <location>
        <begin position="91"/>
        <end position="119"/>
    </location>
</feature>
<comment type="caution">
    <text evidence="2">The sequence shown here is derived from an EMBL/GenBank/DDBJ whole genome shotgun (WGS) entry which is preliminary data.</text>
</comment>
<dbReference type="AlphaFoldDB" id="A0A2V0RAM2"/>
<evidence type="ECO:0000256" key="1">
    <source>
        <dbReference type="SAM" id="MobiDB-lite"/>
    </source>
</evidence>
<evidence type="ECO:0000313" key="2">
    <source>
        <dbReference type="EMBL" id="GBH22134.1"/>
    </source>
</evidence>
<proteinExistence type="predicted"/>
<dbReference type="EMBL" id="BDQA01000679">
    <property type="protein sequence ID" value="GBH22134.1"/>
    <property type="molecule type" value="Genomic_RNA"/>
</dbReference>
<name>A0A2V0RAM2_9ZZZZ</name>
<organism evidence="2">
    <name type="scientific">viral metagenome</name>
    <dbReference type="NCBI Taxonomy" id="1070528"/>
    <lineage>
        <taxon>unclassified sequences</taxon>
        <taxon>metagenomes</taxon>
        <taxon>organismal metagenomes</taxon>
    </lineage>
</organism>
<accession>A0A2V0RAM2</accession>
<sequence length="119" mass="13302">MWDSDLWTEYCSYRRGLEHGGNDAQNELEIQSLTFGKVPFRVLMIDQDVFDTWNNHFGVIQWFAHRQIHTFSTASAVLDKDFNVDYQGTVNTTGSGGGVASGSTFDQSDLESVSAPDES</sequence>
<reference evidence="2" key="1">
    <citation type="submission" date="2017-04" db="EMBL/GenBank/DDBJ databases">
        <title>Unveiling RNA virosphere associated with marine microorganisms.</title>
        <authorList>
            <person name="Urayama S."/>
            <person name="Takaki Y."/>
            <person name="Nishi S."/>
            <person name="Yoshida Y."/>
            <person name="Deguchi S."/>
            <person name="Takai K."/>
            <person name="Nunoura T."/>
        </authorList>
    </citation>
    <scope>NUCLEOTIDE SEQUENCE</scope>
</reference>
<protein>
    <submittedName>
        <fullName evidence="2">Uncharacterized protein</fullName>
    </submittedName>
</protein>